<evidence type="ECO:0000256" key="12">
    <source>
        <dbReference type="ARBA" id="ARBA00047930"/>
    </source>
</evidence>
<evidence type="ECO:0000313" key="16">
    <source>
        <dbReference type="Proteomes" id="UP001152320"/>
    </source>
</evidence>
<keyword evidence="6" id="KW-0256">Endoplasmic reticulum</keyword>
<feature type="signal peptide" evidence="13">
    <location>
        <begin position="1"/>
        <end position="21"/>
    </location>
</feature>
<comment type="caution">
    <text evidence="15">The sequence shown here is derived from an EMBL/GenBank/DDBJ whole genome shotgun (WGS) entry which is preliminary data.</text>
</comment>
<evidence type="ECO:0000256" key="11">
    <source>
        <dbReference type="ARBA" id="ARBA00023180"/>
    </source>
</evidence>
<evidence type="ECO:0000256" key="13">
    <source>
        <dbReference type="SAM" id="SignalP"/>
    </source>
</evidence>
<evidence type="ECO:0000256" key="5">
    <source>
        <dbReference type="ARBA" id="ARBA00022729"/>
    </source>
</evidence>
<dbReference type="OrthoDB" id="69177at2759"/>
<evidence type="ECO:0000256" key="8">
    <source>
        <dbReference type="ARBA" id="ARBA00022964"/>
    </source>
</evidence>
<proteinExistence type="predicted"/>
<dbReference type="InterPro" id="IPR029044">
    <property type="entry name" value="Nucleotide-diphossugar_trans"/>
</dbReference>
<dbReference type="GO" id="GO:0031418">
    <property type="term" value="F:L-ascorbic acid binding"/>
    <property type="evidence" value="ECO:0007669"/>
    <property type="project" value="UniProtKB-KW"/>
</dbReference>
<keyword evidence="4" id="KW-0479">Metal-binding</keyword>
<protein>
    <recommendedName>
        <fullName evidence="3">procollagen-lysine 5-dioxygenase</fullName>
        <ecNumber evidence="3">1.14.11.4</ecNumber>
    </recommendedName>
</protein>
<evidence type="ECO:0000256" key="10">
    <source>
        <dbReference type="ARBA" id="ARBA00023004"/>
    </source>
</evidence>
<dbReference type="PANTHER" id="PTHR10730">
    <property type="entry name" value="PROCOLLAGEN-LYSINE,2-OXOGLUTARATE 5-DIOXYGENASE/GLYCOSYLTRANSFERASE 25 FAMILY MEMBER"/>
    <property type="match status" value="1"/>
</dbReference>
<sequence length="733" mass="83990">MVLRTTFLFCLIISQVGWLCASSSGEKAEKEYDLLVVTVATEETDGFKRFMRSTNKYGVNVKVVGMGVEWNGGDIQRWPGGGQKINLLKQALEEHKDNDNLIILFSDSYDVIFTTGEEEIVGKFLQMNANLVFSAENSIWPDPSLASQYPKPENGYPFLCSGLYMGYAPYFWSALTYSDIGDKDDDQLFYTQLYLSPARQDEWGIKLDHLAELFMNLNGARGDVKLLFEGANSMLQNVKYQTVPAIIHGNGPSKILLNTLGNYLANYWTRAKGCLACGEGRLDLRSIQEKDYPTVMIALFIEQNSPFIDDYFNSIEDLEYPKDKIHLFIHVNVMLHYHHAKDFAAKWESDYVTTKVIIPAYGKSEGEARNEALDLMNQLECDYMFTVDSNVRLNNPEILKLLIEQNRPVIAPLVNIPDKLWSNFWGDINADGFYARSDDYIDILKGNRKGIWNVPFVSSVYLIMGKRVRPPNTPSFTSSVGYDADMTFCSNLRNKGIFMYVMNIYEAGRILNMEDVETTHLHNDMWQIATNPKQWEDKYIPPGYWEARKPDTDIEEVCPDVFKFPLMSETYADHLVEEMENFGQWSSGQNQDSRLEGGYENVPTRDIHMNQIGYERHWLYFLSTYVGPVCEKLFWGYSGRHFAIMNFVVRYRPDEQPALRPHHDSSTYTINVALNTQGKDYEGGGARFTRYNCSCIGLEKGWTLMHPGKLTHQHEGLPTTNGTRYIMISFIDP</sequence>
<evidence type="ECO:0000256" key="7">
    <source>
        <dbReference type="ARBA" id="ARBA00022896"/>
    </source>
</evidence>
<dbReference type="InterPro" id="IPR006620">
    <property type="entry name" value="Pro_4_hyd_alph"/>
</dbReference>
<organism evidence="15 16">
    <name type="scientific">Holothuria leucospilota</name>
    <name type="common">Black long sea cucumber</name>
    <name type="synonym">Mertensiothuria leucospilota</name>
    <dbReference type="NCBI Taxonomy" id="206669"/>
    <lineage>
        <taxon>Eukaryota</taxon>
        <taxon>Metazoa</taxon>
        <taxon>Echinodermata</taxon>
        <taxon>Eleutherozoa</taxon>
        <taxon>Echinozoa</taxon>
        <taxon>Holothuroidea</taxon>
        <taxon>Aspidochirotacea</taxon>
        <taxon>Aspidochirotida</taxon>
        <taxon>Holothuriidae</taxon>
        <taxon>Holothuria</taxon>
    </lineage>
</organism>
<dbReference type="AlphaFoldDB" id="A0A9Q0YFN5"/>
<dbReference type="PROSITE" id="PS51471">
    <property type="entry name" value="FE2OG_OXY"/>
    <property type="match status" value="1"/>
</dbReference>
<feature type="domain" description="Fe2OG dioxygenase" evidence="14">
    <location>
        <begin position="640"/>
        <end position="733"/>
    </location>
</feature>
<gene>
    <name evidence="15" type="ORF">HOLleu_39090</name>
</gene>
<dbReference type="InterPro" id="IPR057589">
    <property type="entry name" value="GT_PLOD"/>
</dbReference>
<keyword evidence="10" id="KW-0408">Iron</keyword>
<accession>A0A9Q0YFN5</accession>
<dbReference type="PANTHER" id="PTHR10730:SF45">
    <property type="entry name" value="PROCOLLAGEN-LYSINE,2-OXOGLUTARATE 5-DIOXYGENASE"/>
    <property type="match status" value="1"/>
</dbReference>
<keyword evidence="11" id="KW-0325">Glycoprotein</keyword>
<comment type="catalytic activity">
    <reaction evidence="12">
        <text>L-lysyl-[collagen] + 2-oxoglutarate + O2 = (5R)-5-hydroxy-L-lysyl-[collagen] + succinate + CO2</text>
        <dbReference type="Rhea" id="RHEA:16569"/>
        <dbReference type="Rhea" id="RHEA-COMP:12751"/>
        <dbReference type="Rhea" id="RHEA-COMP:12752"/>
        <dbReference type="ChEBI" id="CHEBI:15379"/>
        <dbReference type="ChEBI" id="CHEBI:16526"/>
        <dbReference type="ChEBI" id="CHEBI:16810"/>
        <dbReference type="ChEBI" id="CHEBI:29969"/>
        <dbReference type="ChEBI" id="CHEBI:30031"/>
        <dbReference type="ChEBI" id="CHEBI:133442"/>
        <dbReference type="EC" id="1.14.11.4"/>
    </reaction>
</comment>
<dbReference type="GO" id="GO:0005783">
    <property type="term" value="C:endoplasmic reticulum"/>
    <property type="evidence" value="ECO:0007669"/>
    <property type="project" value="UniProtKB-SubCell"/>
</dbReference>
<dbReference type="SMART" id="SM00702">
    <property type="entry name" value="P4Hc"/>
    <property type="match status" value="1"/>
</dbReference>
<dbReference type="GO" id="GO:0008475">
    <property type="term" value="F:procollagen-lysine 5-dioxygenase activity"/>
    <property type="evidence" value="ECO:0007669"/>
    <property type="project" value="UniProtKB-EC"/>
</dbReference>
<evidence type="ECO:0000256" key="3">
    <source>
        <dbReference type="ARBA" id="ARBA00012264"/>
    </source>
</evidence>
<evidence type="ECO:0000256" key="1">
    <source>
        <dbReference type="ARBA" id="ARBA00001961"/>
    </source>
</evidence>
<dbReference type="InterPro" id="IPR005123">
    <property type="entry name" value="Oxoglu/Fe-dep_dioxygenase_dom"/>
</dbReference>
<feature type="chain" id="PRO_5040459326" description="procollagen-lysine 5-dioxygenase" evidence="13">
    <location>
        <begin position="22"/>
        <end position="733"/>
    </location>
</feature>
<reference evidence="15" key="1">
    <citation type="submission" date="2021-10" db="EMBL/GenBank/DDBJ databases">
        <title>Tropical sea cucumber genome reveals ecological adaptation and Cuvierian tubules defense mechanism.</title>
        <authorList>
            <person name="Chen T."/>
        </authorList>
    </citation>
    <scope>NUCLEOTIDE SEQUENCE</scope>
    <source>
        <strain evidence="15">Nanhai2018</strain>
        <tissue evidence="15">Muscle</tissue>
    </source>
</reference>
<dbReference type="Pfam" id="PF25342">
    <property type="entry name" value="GT_PLOD"/>
    <property type="match status" value="1"/>
</dbReference>
<dbReference type="InterPro" id="IPR044861">
    <property type="entry name" value="IPNS-like_FE2OG_OXY"/>
</dbReference>
<evidence type="ECO:0000256" key="6">
    <source>
        <dbReference type="ARBA" id="ARBA00022824"/>
    </source>
</evidence>
<evidence type="ECO:0000256" key="9">
    <source>
        <dbReference type="ARBA" id="ARBA00023002"/>
    </source>
</evidence>
<name>A0A9Q0YFN5_HOLLE</name>
<comment type="subcellular location">
    <subcellularLocation>
        <location evidence="2">Endoplasmic reticulum</location>
    </subcellularLocation>
</comment>
<dbReference type="EC" id="1.14.11.4" evidence="3"/>
<dbReference type="Gene3D" id="2.60.120.620">
    <property type="entry name" value="q2cbj1_9rhob like domain"/>
    <property type="match status" value="1"/>
</dbReference>
<dbReference type="GO" id="GO:0005506">
    <property type="term" value="F:iron ion binding"/>
    <property type="evidence" value="ECO:0007669"/>
    <property type="project" value="InterPro"/>
</dbReference>
<keyword evidence="9" id="KW-0560">Oxidoreductase</keyword>
<keyword evidence="16" id="KW-1185">Reference proteome</keyword>
<evidence type="ECO:0000256" key="2">
    <source>
        <dbReference type="ARBA" id="ARBA00004240"/>
    </source>
</evidence>
<dbReference type="EMBL" id="JAIZAY010000021">
    <property type="protein sequence ID" value="KAJ8021793.1"/>
    <property type="molecule type" value="Genomic_DNA"/>
</dbReference>
<evidence type="ECO:0000256" key="4">
    <source>
        <dbReference type="ARBA" id="ARBA00022723"/>
    </source>
</evidence>
<dbReference type="Proteomes" id="UP001152320">
    <property type="component" value="Chromosome 21"/>
</dbReference>
<keyword evidence="7" id="KW-0847">Vitamin C</keyword>
<keyword evidence="5 13" id="KW-0732">Signal</keyword>
<dbReference type="Pfam" id="PF03171">
    <property type="entry name" value="2OG-FeII_Oxy"/>
    <property type="match status" value="1"/>
</dbReference>
<keyword evidence="8" id="KW-0223">Dioxygenase</keyword>
<comment type="cofactor">
    <cofactor evidence="1">
        <name>L-ascorbate</name>
        <dbReference type="ChEBI" id="CHEBI:38290"/>
    </cofactor>
</comment>
<dbReference type="InterPro" id="IPR050757">
    <property type="entry name" value="Collagen_mod_GT25"/>
</dbReference>
<dbReference type="SUPFAM" id="SSF53448">
    <property type="entry name" value="Nucleotide-diphospho-sugar transferases"/>
    <property type="match status" value="1"/>
</dbReference>
<evidence type="ECO:0000313" key="15">
    <source>
        <dbReference type="EMBL" id="KAJ8021793.1"/>
    </source>
</evidence>
<evidence type="ECO:0000259" key="14">
    <source>
        <dbReference type="PROSITE" id="PS51471"/>
    </source>
</evidence>